<dbReference type="Gene3D" id="2.70.70.10">
    <property type="entry name" value="Glucose Permease (Domain IIA)"/>
    <property type="match status" value="1"/>
</dbReference>
<dbReference type="HOGENOM" id="CLU_012312_10_0_9"/>
<dbReference type="PATRIC" id="fig|701521.8.peg.1573"/>
<evidence type="ECO:0000256" key="12">
    <source>
        <dbReference type="ARBA" id="ARBA00045139"/>
    </source>
</evidence>
<evidence type="ECO:0000259" key="19">
    <source>
        <dbReference type="PROSITE" id="PS51098"/>
    </source>
</evidence>
<dbReference type="InterPro" id="IPR036878">
    <property type="entry name" value="Glu_permease_IIB"/>
</dbReference>
<dbReference type="SUPFAM" id="SSF51261">
    <property type="entry name" value="Duplicated hybrid motif"/>
    <property type="match status" value="1"/>
</dbReference>
<evidence type="ECO:0000256" key="13">
    <source>
        <dbReference type="ARBA" id="ARBA00048931"/>
    </source>
</evidence>
<evidence type="ECO:0000256" key="9">
    <source>
        <dbReference type="ARBA" id="ARBA00022989"/>
    </source>
</evidence>
<evidence type="ECO:0000256" key="4">
    <source>
        <dbReference type="ARBA" id="ARBA00022597"/>
    </source>
</evidence>
<feature type="transmembrane region" description="Helical" evidence="17">
    <location>
        <begin position="516"/>
        <end position="539"/>
    </location>
</feature>
<dbReference type="PROSITE" id="PS51098">
    <property type="entry name" value="PTS_EIIB_TYPE_1"/>
    <property type="match status" value="1"/>
</dbReference>
<dbReference type="GO" id="GO:0005886">
    <property type="term" value="C:plasma membrane"/>
    <property type="evidence" value="ECO:0007669"/>
    <property type="project" value="UniProtKB-SubCell"/>
</dbReference>
<evidence type="ECO:0000256" key="2">
    <source>
        <dbReference type="ARBA" id="ARBA00022448"/>
    </source>
</evidence>
<evidence type="ECO:0000256" key="3">
    <source>
        <dbReference type="ARBA" id="ARBA00022475"/>
    </source>
</evidence>
<dbReference type="STRING" id="701521.PECL_1672"/>
<evidence type="ECO:0000256" key="5">
    <source>
        <dbReference type="ARBA" id="ARBA00022679"/>
    </source>
</evidence>
<feature type="transmembrane region" description="Helical" evidence="17">
    <location>
        <begin position="330"/>
        <end position="350"/>
    </location>
</feature>
<evidence type="ECO:0000256" key="1">
    <source>
        <dbReference type="ARBA" id="ARBA00004651"/>
    </source>
</evidence>
<protein>
    <recommendedName>
        <fullName evidence="14">PTS system sucrose-specific EIIBCA component</fullName>
        <ecNumber evidence="11">2.7.1.211</ecNumber>
    </recommendedName>
    <alternativeName>
        <fullName evidence="15">EIIBCA-Scr</fullName>
    </alternativeName>
</protein>
<name>G8PBA0_PEDCP</name>
<dbReference type="FunFam" id="3.30.1360.60:FF:000001">
    <property type="entry name" value="PTS system glucose-specific IIBC component PtsG"/>
    <property type="match status" value="1"/>
</dbReference>
<feature type="transmembrane region" description="Helical" evidence="17">
    <location>
        <begin position="362"/>
        <end position="384"/>
    </location>
</feature>
<dbReference type="EC" id="2.7.1.211" evidence="11"/>
<proteinExistence type="predicted"/>
<dbReference type="PROSITE" id="PS00371">
    <property type="entry name" value="PTS_EIIA_TYPE_1_HIS"/>
    <property type="match status" value="1"/>
</dbReference>
<dbReference type="GO" id="GO:0090589">
    <property type="term" value="F:protein-phosphocysteine-trehalose phosphotransferase system transporter activity"/>
    <property type="evidence" value="ECO:0007669"/>
    <property type="project" value="TreeGrafter"/>
</dbReference>
<dbReference type="RefSeq" id="WP_014216083.1">
    <property type="nucleotide sequence ID" value="NC_016605.1"/>
</dbReference>
<dbReference type="InterPro" id="IPR003352">
    <property type="entry name" value="PTS_EIIC"/>
</dbReference>
<evidence type="ECO:0000313" key="21">
    <source>
        <dbReference type="EMBL" id="AEV95889.1"/>
    </source>
</evidence>
<keyword evidence="10 17" id="KW-0472">Membrane</keyword>
<dbReference type="GO" id="GO:0009401">
    <property type="term" value="P:phosphoenolpyruvate-dependent sugar phosphotransferase system"/>
    <property type="evidence" value="ECO:0007669"/>
    <property type="project" value="UniProtKB-KW"/>
</dbReference>
<feature type="domain" description="PTS EIIA type-1" evidence="18">
    <location>
        <begin position="22"/>
        <end position="126"/>
    </location>
</feature>
<dbReference type="NCBIfam" id="TIGR00830">
    <property type="entry name" value="PTBA"/>
    <property type="match status" value="1"/>
</dbReference>
<keyword evidence="7 17" id="KW-0812">Transmembrane</keyword>
<dbReference type="GO" id="GO:0008982">
    <property type="term" value="F:protein-N(PI)-phosphohistidine-sugar phosphotransferase activity"/>
    <property type="evidence" value="ECO:0007669"/>
    <property type="project" value="InterPro"/>
</dbReference>
<keyword evidence="3" id="KW-1003">Cell membrane</keyword>
<dbReference type="CDD" id="cd00212">
    <property type="entry name" value="PTS_IIB_glc"/>
    <property type="match status" value="1"/>
</dbReference>
<feature type="transmembrane region" description="Helical" evidence="17">
    <location>
        <begin position="482"/>
        <end position="504"/>
    </location>
</feature>
<gene>
    <name evidence="21" type="primary">treB</name>
    <name evidence="21" type="ordered locus">PECL_1672</name>
</gene>
<dbReference type="InterPro" id="IPR018113">
    <property type="entry name" value="PTrfase_EIIB_Cys"/>
</dbReference>
<dbReference type="PROSITE" id="PS51093">
    <property type="entry name" value="PTS_EIIA_TYPE_1"/>
    <property type="match status" value="1"/>
</dbReference>
<evidence type="ECO:0000256" key="7">
    <source>
        <dbReference type="ARBA" id="ARBA00022692"/>
    </source>
</evidence>
<dbReference type="PROSITE" id="PS51103">
    <property type="entry name" value="PTS_EIIC_TYPE_1"/>
    <property type="match status" value="1"/>
</dbReference>
<keyword evidence="5" id="KW-0808">Transferase</keyword>
<evidence type="ECO:0000313" key="22">
    <source>
        <dbReference type="Proteomes" id="UP000005444"/>
    </source>
</evidence>
<keyword evidence="6" id="KW-0598">Phosphotransferase system</keyword>
<dbReference type="eggNOG" id="COG1263">
    <property type="taxonomic scope" value="Bacteria"/>
</dbReference>
<dbReference type="Gene3D" id="3.30.1360.60">
    <property type="entry name" value="Glucose permease domain IIB"/>
    <property type="match status" value="1"/>
</dbReference>
<feature type="active site" description="Phosphocysteine intermediate; for EIIB activity" evidence="16">
    <location>
        <position position="196"/>
    </location>
</feature>
<dbReference type="PANTHER" id="PTHR30175">
    <property type="entry name" value="PHOSPHOTRANSFERASE SYSTEM TRANSPORT PROTEIN"/>
    <property type="match status" value="1"/>
</dbReference>
<dbReference type="eggNOG" id="COG1264">
    <property type="taxonomic scope" value="Bacteria"/>
</dbReference>
<evidence type="ECO:0000256" key="11">
    <source>
        <dbReference type="ARBA" id="ARBA00044053"/>
    </source>
</evidence>
<feature type="transmembrane region" description="Helical" evidence="17">
    <location>
        <begin position="436"/>
        <end position="462"/>
    </location>
</feature>
<feature type="transmembrane region" description="Helical" evidence="17">
    <location>
        <begin position="404"/>
        <end position="424"/>
    </location>
</feature>
<dbReference type="InterPro" id="IPR013013">
    <property type="entry name" value="PTS_EIIC_1"/>
</dbReference>
<dbReference type="GO" id="GO:0016301">
    <property type="term" value="F:kinase activity"/>
    <property type="evidence" value="ECO:0007669"/>
    <property type="project" value="UniProtKB-KW"/>
</dbReference>
<organism evidence="21 22">
    <name type="scientific">Pediococcus claussenii (strain ATCC BAA-344 / DSM 14800 / JCM 18046 / KCTC 3811 / LMG 21948 / P06)</name>
    <dbReference type="NCBI Taxonomy" id="701521"/>
    <lineage>
        <taxon>Bacteria</taxon>
        <taxon>Bacillati</taxon>
        <taxon>Bacillota</taxon>
        <taxon>Bacilli</taxon>
        <taxon>Lactobacillales</taxon>
        <taxon>Lactobacillaceae</taxon>
        <taxon>Pediococcus</taxon>
    </lineage>
</organism>
<evidence type="ECO:0000256" key="10">
    <source>
        <dbReference type="ARBA" id="ARBA00023136"/>
    </source>
</evidence>
<evidence type="ECO:0000259" key="18">
    <source>
        <dbReference type="PROSITE" id="PS51093"/>
    </source>
</evidence>
<dbReference type="InterPro" id="IPR001996">
    <property type="entry name" value="PTS_IIB_1"/>
</dbReference>
<keyword evidence="2" id="KW-0813">Transport</keyword>
<feature type="transmembrane region" description="Helical" evidence="17">
    <location>
        <begin position="582"/>
        <end position="607"/>
    </location>
</feature>
<dbReference type="Pfam" id="PF00358">
    <property type="entry name" value="PTS_EIIA_1"/>
    <property type="match status" value="1"/>
</dbReference>
<evidence type="ECO:0000256" key="16">
    <source>
        <dbReference type="PROSITE-ProRule" id="PRU00421"/>
    </source>
</evidence>
<keyword evidence="8" id="KW-0418">Kinase</keyword>
<evidence type="ECO:0000256" key="8">
    <source>
        <dbReference type="ARBA" id="ARBA00022777"/>
    </source>
</evidence>
<dbReference type="KEGG" id="pce:PECL_1672"/>
<evidence type="ECO:0000259" key="20">
    <source>
        <dbReference type="PROSITE" id="PS51103"/>
    </source>
</evidence>
<accession>G8PBA0</accession>
<evidence type="ECO:0000256" key="14">
    <source>
        <dbReference type="ARBA" id="ARBA00074554"/>
    </source>
</evidence>
<dbReference type="GO" id="GO:0015771">
    <property type="term" value="P:trehalose transport"/>
    <property type="evidence" value="ECO:0007669"/>
    <property type="project" value="TreeGrafter"/>
</dbReference>
<dbReference type="Pfam" id="PF02378">
    <property type="entry name" value="PTS_EIIC"/>
    <property type="match status" value="1"/>
</dbReference>
<evidence type="ECO:0000256" key="6">
    <source>
        <dbReference type="ARBA" id="ARBA00022683"/>
    </source>
</evidence>
<dbReference type="eggNOG" id="COG2190">
    <property type="taxonomic scope" value="Bacteria"/>
</dbReference>
<dbReference type="InterPro" id="IPR011055">
    <property type="entry name" value="Dup_hybrid_motif"/>
</dbReference>
<evidence type="ECO:0000256" key="15">
    <source>
        <dbReference type="ARBA" id="ARBA00081008"/>
    </source>
</evidence>
<dbReference type="FunFam" id="2.70.70.10:FF:000001">
    <property type="entry name" value="PTS system glucose-specific IIA component"/>
    <property type="match status" value="1"/>
</dbReference>
<keyword evidence="9 17" id="KW-1133">Transmembrane helix</keyword>
<feature type="transmembrane region" description="Helical" evidence="17">
    <location>
        <begin position="286"/>
        <end position="310"/>
    </location>
</feature>
<feature type="domain" description="PTS EIIC type-1" evidence="20">
    <location>
        <begin position="291"/>
        <end position="661"/>
    </location>
</feature>
<comment type="function">
    <text evidence="12">The phosphoenolpyruvate-dependent sugar phosphotransferase system (sugar PTS), a major carbohydrate active transport system, catalyzes the phosphorylation of incoming sugar substrates concomitantly with their translocation across the cell membrane. This system is involved in sucrose transport.</text>
</comment>
<dbReference type="InterPro" id="IPR001127">
    <property type="entry name" value="PTS_EIIA_1_perm"/>
</dbReference>
<feature type="transmembrane region" description="Helical" evidence="17">
    <location>
        <begin position="551"/>
        <end position="570"/>
    </location>
</feature>
<dbReference type="Pfam" id="PF00367">
    <property type="entry name" value="PTS_EIIB"/>
    <property type="match status" value="1"/>
</dbReference>
<dbReference type="InterPro" id="IPR050558">
    <property type="entry name" value="PTS_Sugar-Specific_Components"/>
</dbReference>
<keyword evidence="22" id="KW-1185">Reference proteome</keyword>
<feature type="domain" description="PTS EIIB type-1" evidence="19">
    <location>
        <begin position="174"/>
        <end position="256"/>
    </location>
</feature>
<feature type="transmembrane region" description="Helical" evidence="17">
    <location>
        <begin position="627"/>
        <end position="647"/>
    </location>
</feature>
<evidence type="ECO:0000256" key="17">
    <source>
        <dbReference type="SAM" id="Phobius"/>
    </source>
</evidence>
<dbReference type="AlphaFoldDB" id="G8PBA0"/>
<dbReference type="Proteomes" id="UP000005444">
    <property type="component" value="Chromosome"/>
</dbReference>
<sequence length="667" mass="70799">MAELNILSPVSGSVLPLDQVKDDVFAQKLMGDGFGVEPTNGKIVAPVSGKVTLIAETKHAIGFKTDDGAEVLMHMGIDTVELKGAPFTISVTTNDTVSAGQTIATMDLNAIKSAGKEATVMLVITNSNDVLSSINVHTGKITAGEQAATAEVKSTESAVSGASKVDISKDSKYDKLAREIIKNVGGKDNTNSLIHCITRLRFYLKDEKTANDDAIKNLDGVIDVRHAQGQYQVVIGPEVTDVYDAAIKQLGSQFADDDATAQAVAETKAAAGPDNRSLWEKTKDGFSALIGVITGSMMPVVGLLAASGILKGLLQMAVDFHWTEVTSQTYILISAMGDSAFYFLPVVVGFTAAQRLKADPVIMGIIGGVLVYPSLIGIATGKVVTGHLLGMVLNTNLFGIPIHMVNYTYSIFPIIAGAWMAHYIERWLKSWIPKILQMIFVPLFEVMIVSAVILVVIGPIITLISTGISWLLNAILTANYPIAGLIIGGFYQCLVIFGLHWAIVPLIANDIASKGYSYLNAIVSMTMVAQGAAVTAIFFKSKLNNIKGLAGAAAISAFCGITEPSIYGINLRYGRSFIMASIGAAAGGLVTGLLHVNMYGFTGALIGFPSFFTPAKFGGGMGNEINFWIASIVTIVVAFVLTWMFGFKDSDVEAAKNVTKRKTLGKD</sequence>
<comment type="catalytic activity">
    <reaction evidence="13">
        <text>N(pros)-phospho-L-histidyl-[protein](out) + sucrose = sucrose 6(G)-phosphate(in) + L-histidyl-[protein]</text>
        <dbReference type="Rhea" id="RHEA:49236"/>
        <dbReference type="Rhea" id="RHEA-COMP:9745"/>
        <dbReference type="Rhea" id="RHEA-COMP:9746"/>
        <dbReference type="ChEBI" id="CHEBI:17992"/>
        <dbReference type="ChEBI" id="CHEBI:29979"/>
        <dbReference type="ChEBI" id="CHEBI:64837"/>
        <dbReference type="ChEBI" id="CHEBI:91002"/>
        <dbReference type="EC" id="2.7.1.211"/>
    </reaction>
</comment>
<dbReference type="EMBL" id="CP003137">
    <property type="protein sequence ID" value="AEV95889.1"/>
    <property type="molecule type" value="Genomic_DNA"/>
</dbReference>
<keyword evidence="4" id="KW-0762">Sugar transport</keyword>
<comment type="subcellular location">
    <subcellularLocation>
        <location evidence="1">Cell membrane</location>
        <topology evidence="1">Multi-pass membrane protein</topology>
    </subcellularLocation>
</comment>
<reference evidence="21 22" key="1">
    <citation type="journal article" date="2012" name="J. Bacteriol.">
        <title>Complete Genome Sequence of the Beer Spoilage Organism Pediococcus claussenii ATCC BAA-344T.</title>
        <authorList>
            <person name="Pittet V."/>
            <person name="Abegunde T."/>
            <person name="Marfleet T."/>
            <person name="Haakensen M."/>
            <person name="Morrow K."/>
            <person name="Jayaprakash T."/>
            <person name="Schroeder K."/>
            <person name="Trost B."/>
            <person name="Byrns S."/>
            <person name="Bergsveinson J."/>
            <person name="Kusalik A."/>
            <person name="Ziola B."/>
        </authorList>
    </citation>
    <scope>NUCLEOTIDE SEQUENCE [LARGE SCALE GENOMIC DNA]</scope>
    <source>
        <strain evidence="21 22">ATCC BAA-344</strain>
    </source>
</reference>
<dbReference type="SUPFAM" id="SSF55604">
    <property type="entry name" value="Glucose permease domain IIB"/>
    <property type="match status" value="1"/>
</dbReference>
<dbReference type="PANTHER" id="PTHR30175:SF1">
    <property type="entry name" value="PTS SYSTEM ARBUTIN-, CELLOBIOSE-, AND SALICIN-SPECIFIC EIIBC COMPONENT-RELATED"/>
    <property type="match status" value="1"/>
</dbReference>